<proteinExistence type="predicted"/>
<dbReference type="Proteomes" id="UP000887159">
    <property type="component" value="Unassembled WGS sequence"/>
</dbReference>
<protein>
    <submittedName>
        <fullName evidence="2">Uncharacterized protein</fullName>
    </submittedName>
</protein>
<sequence>MNFYHQKAHTLPPPTPALVPAETNKRPLEEQPGPSSKRSRVFITPVIRPCMAPVLITIPSTVLASPQPVIIPVFPVQIYVTPEPTEPPVQLFLPDPPPVQILLPDAPVVETL</sequence>
<keyword evidence="3" id="KW-1185">Reference proteome</keyword>
<organism evidence="2 3">
    <name type="scientific">Trichonephila clavipes</name>
    <name type="common">Golden silk orbweaver</name>
    <name type="synonym">Nephila clavipes</name>
    <dbReference type="NCBI Taxonomy" id="2585209"/>
    <lineage>
        <taxon>Eukaryota</taxon>
        <taxon>Metazoa</taxon>
        <taxon>Ecdysozoa</taxon>
        <taxon>Arthropoda</taxon>
        <taxon>Chelicerata</taxon>
        <taxon>Arachnida</taxon>
        <taxon>Araneae</taxon>
        <taxon>Araneomorphae</taxon>
        <taxon>Entelegynae</taxon>
        <taxon>Araneoidea</taxon>
        <taxon>Nephilidae</taxon>
        <taxon>Trichonephila</taxon>
    </lineage>
</organism>
<evidence type="ECO:0000256" key="1">
    <source>
        <dbReference type="SAM" id="MobiDB-lite"/>
    </source>
</evidence>
<reference evidence="2" key="1">
    <citation type="submission" date="2020-08" db="EMBL/GenBank/DDBJ databases">
        <title>Multicomponent nature underlies the extraordinary mechanical properties of spider dragline silk.</title>
        <authorList>
            <person name="Kono N."/>
            <person name="Nakamura H."/>
            <person name="Mori M."/>
            <person name="Yoshida Y."/>
            <person name="Ohtoshi R."/>
            <person name="Malay A.D."/>
            <person name="Moran D.A.P."/>
            <person name="Tomita M."/>
            <person name="Numata K."/>
            <person name="Arakawa K."/>
        </authorList>
    </citation>
    <scope>NUCLEOTIDE SEQUENCE</scope>
</reference>
<accession>A0A8X6R0K5</accession>
<feature type="region of interest" description="Disordered" evidence="1">
    <location>
        <begin position="1"/>
        <end position="39"/>
    </location>
</feature>
<name>A0A8X6R0K5_TRICX</name>
<evidence type="ECO:0000313" key="3">
    <source>
        <dbReference type="Proteomes" id="UP000887159"/>
    </source>
</evidence>
<gene>
    <name evidence="2" type="ORF">TNCV_2560351</name>
</gene>
<evidence type="ECO:0000313" key="2">
    <source>
        <dbReference type="EMBL" id="GFX86153.1"/>
    </source>
</evidence>
<comment type="caution">
    <text evidence="2">The sequence shown here is derived from an EMBL/GenBank/DDBJ whole genome shotgun (WGS) entry which is preliminary data.</text>
</comment>
<dbReference type="AlphaFoldDB" id="A0A8X6R0K5"/>
<dbReference type="EMBL" id="BMAU01021004">
    <property type="protein sequence ID" value="GFX86153.1"/>
    <property type="molecule type" value="Genomic_DNA"/>
</dbReference>